<dbReference type="Proteomes" id="UP000294887">
    <property type="component" value="Unassembled WGS sequence"/>
</dbReference>
<protein>
    <submittedName>
        <fullName evidence="3">LysM domain-containing protein</fullName>
    </submittedName>
</protein>
<feature type="chain" id="PRO_5020572837" evidence="1">
    <location>
        <begin position="23"/>
        <end position="407"/>
    </location>
</feature>
<dbReference type="PANTHER" id="PTHR34700:SF4">
    <property type="entry name" value="PHAGE-LIKE ELEMENT PBSX PROTEIN XKDP"/>
    <property type="match status" value="1"/>
</dbReference>
<dbReference type="Gene3D" id="3.10.350.10">
    <property type="entry name" value="LysM domain"/>
    <property type="match status" value="1"/>
</dbReference>
<sequence>MSFNFLNLTRLPVLTLSVSALSLSLLSGCSGLDGYQGASQAKPVTSSHAHDPYDNYYGMPIAKSNSSAYSPKIARVITKAKFKHNAPKRYVVKKGDTLWGISNKFLQNPAYWPEVWDKNQKVRNPHLIYPGDVLFIYQGNRNVKMSDGSVVEKLIPQMRIERKGGGEPISTLAPFLVWPKVVDEDTIKNAPYIVDARDANLLIEEGQTVYVKNLRDRKAGGEYAIFNVGNIISDPETNREYGREVVYTGFLNVGKLAMNTEVATAEVVQSTREIRRGDRLMYIEDHTHTLNKPIIIPTHKVRGSIISLFDAEMITGQTQVITINKGARNGIKEGYTLGIYSPGKMVDDPIAFKSDKKFYEPVKAAKVGIPPSRSATAIVYNVLNDISYAVITQGTHEIKNGYKVGNP</sequence>
<name>A0A4R1ERB2_9GAMM</name>
<dbReference type="Pfam" id="PF01476">
    <property type="entry name" value="LysM"/>
    <property type="match status" value="1"/>
</dbReference>
<evidence type="ECO:0000256" key="1">
    <source>
        <dbReference type="SAM" id="SignalP"/>
    </source>
</evidence>
<gene>
    <name evidence="3" type="ORF">EV695_3738</name>
</gene>
<dbReference type="AlphaFoldDB" id="A0A4R1ERB2"/>
<feature type="signal peptide" evidence="1">
    <location>
        <begin position="1"/>
        <end position="22"/>
    </location>
</feature>
<reference evidence="3 4" key="1">
    <citation type="submission" date="2019-03" db="EMBL/GenBank/DDBJ databases">
        <title>Genomic Encyclopedia of Type Strains, Phase IV (KMG-IV): sequencing the most valuable type-strain genomes for metagenomic binning, comparative biology and taxonomic classification.</title>
        <authorList>
            <person name="Goeker M."/>
        </authorList>
    </citation>
    <scope>NUCLEOTIDE SEQUENCE [LARGE SCALE GENOMIC DNA]</scope>
    <source>
        <strain evidence="3 4">DSM 24830</strain>
    </source>
</reference>
<evidence type="ECO:0000313" key="4">
    <source>
        <dbReference type="Proteomes" id="UP000294887"/>
    </source>
</evidence>
<comment type="caution">
    <text evidence="3">The sequence shown here is derived from an EMBL/GenBank/DDBJ whole genome shotgun (WGS) entry which is preliminary data.</text>
</comment>
<evidence type="ECO:0000259" key="2">
    <source>
        <dbReference type="PROSITE" id="PS51782"/>
    </source>
</evidence>
<dbReference type="InterPro" id="IPR018392">
    <property type="entry name" value="LysM"/>
</dbReference>
<accession>A0A4R1ERB2</accession>
<dbReference type="SUPFAM" id="SSF54106">
    <property type="entry name" value="LysM domain"/>
    <property type="match status" value="1"/>
</dbReference>
<dbReference type="PROSITE" id="PS51782">
    <property type="entry name" value="LYSM"/>
    <property type="match status" value="1"/>
</dbReference>
<keyword evidence="1" id="KW-0732">Signal</keyword>
<dbReference type="CDD" id="cd00118">
    <property type="entry name" value="LysM"/>
    <property type="match status" value="1"/>
</dbReference>
<evidence type="ECO:0000313" key="3">
    <source>
        <dbReference type="EMBL" id="TCJ83000.1"/>
    </source>
</evidence>
<dbReference type="InterPro" id="IPR052196">
    <property type="entry name" value="Bact_Kbp"/>
</dbReference>
<organism evidence="3 4">
    <name type="scientific">Cocleimonas flava</name>
    <dbReference type="NCBI Taxonomy" id="634765"/>
    <lineage>
        <taxon>Bacteria</taxon>
        <taxon>Pseudomonadati</taxon>
        <taxon>Pseudomonadota</taxon>
        <taxon>Gammaproteobacteria</taxon>
        <taxon>Thiotrichales</taxon>
        <taxon>Thiotrichaceae</taxon>
        <taxon>Cocleimonas</taxon>
    </lineage>
</organism>
<dbReference type="InterPro" id="IPR036779">
    <property type="entry name" value="LysM_dom_sf"/>
</dbReference>
<feature type="domain" description="LysM" evidence="2">
    <location>
        <begin position="88"/>
        <end position="136"/>
    </location>
</feature>
<keyword evidence="4" id="KW-1185">Reference proteome</keyword>
<dbReference type="OrthoDB" id="9765158at2"/>
<proteinExistence type="predicted"/>
<dbReference type="PANTHER" id="PTHR34700">
    <property type="entry name" value="POTASSIUM BINDING PROTEIN KBP"/>
    <property type="match status" value="1"/>
</dbReference>
<dbReference type="RefSeq" id="WP_131907494.1">
    <property type="nucleotide sequence ID" value="NZ_BAAAFU010000007.1"/>
</dbReference>
<dbReference type="EMBL" id="SMFQ01000005">
    <property type="protein sequence ID" value="TCJ83000.1"/>
    <property type="molecule type" value="Genomic_DNA"/>
</dbReference>